<name>A0A0B7A3D0_9EUPU</name>
<accession>A0A0B7A3D0</accession>
<gene>
    <name evidence="1" type="primary">ORF94959</name>
</gene>
<organism evidence="1">
    <name type="scientific">Arion vulgaris</name>
    <dbReference type="NCBI Taxonomy" id="1028688"/>
    <lineage>
        <taxon>Eukaryota</taxon>
        <taxon>Metazoa</taxon>
        <taxon>Spiralia</taxon>
        <taxon>Lophotrochozoa</taxon>
        <taxon>Mollusca</taxon>
        <taxon>Gastropoda</taxon>
        <taxon>Heterobranchia</taxon>
        <taxon>Euthyneura</taxon>
        <taxon>Panpulmonata</taxon>
        <taxon>Eupulmonata</taxon>
        <taxon>Stylommatophora</taxon>
        <taxon>Helicina</taxon>
        <taxon>Arionoidea</taxon>
        <taxon>Arionidae</taxon>
        <taxon>Arion</taxon>
    </lineage>
</organism>
<dbReference type="EMBL" id="HACG01028458">
    <property type="protein sequence ID" value="CEK75323.1"/>
    <property type="molecule type" value="Transcribed_RNA"/>
</dbReference>
<evidence type="ECO:0000313" key="1">
    <source>
        <dbReference type="EMBL" id="CEK75323.1"/>
    </source>
</evidence>
<sequence>MVTQWLLLVQTTHRHKEMSTRTCFRANADEALGVNHKMIRKICLQVAYCSKTEEILQ</sequence>
<protein>
    <submittedName>
        <fullName evidence="1">Uncharacterized protein</fullName>
    </submittedName>
</protein>
<dbReference type="AlphaFoldDB" id="A0A0B7A3D0"/>
<reference evidence="1" key="1">
    <citation type="submission" date="2014-12" db="EMBL/GenBank/DDBJ databases">
        <title>Insight into the proteome of Arion vulgaris.</title>
        <authorList>
            <person name="Aradska J."/>
            <person name="Bulat T."/>
            <person name="Smidak R."/>
            <person name="Sarate P."/>
            <person name="Gangsoo J."/>
            <person name="Sialana F."/>
            <person name="Bilban M."/>
            <person name="Lubec G."/>
        </authorList>
    </citation>
    <scope>NUCLEOTIDE SEQUENCE</scope>
    <source>
        <tissue evidence="1">Skin</tissue>
    </source>
</reference>
<proteinExistence type="predicted"/>